<feature type="transmembrane region" description="Helical" evidence="1">
    <location>
        <begin position="342"/>
        <end position="360"/>
    </location>
</feature>
<keyword evidence="3" id="KW-1185">Reference proteome</keyword>
<dbReference type="GO" id="GO:0016746">
    <property type="term" value="F:acyltransferase activity"/>
    <property type="evidence" value="ECO:0007669"/>
    <property type="project" value="UniProtKB-KW"/>
</dbReference>
<feature type="transmembrane region" description="Helical" evidence="1">
    <location>
        <begin position="299"/>
        <end position="321"/>
    </location>
</feature>
<sequence length="422" mass="46873">MLTLTILAHCRTNKSTTLKARYYSLDVFRGATVAFMILVNSPGSWAHIFSPLGHAKWHGLTPTDLVFPFFLFAVGNAMAFVMPRLEVAGPAAFWRKVAKRTALIFGIGLLLNWYPFVHWVEGALVAKGWTWTKGDGTTGGVRILGVLQRIALCYFFGSILVYYFKARGAFLAGLIILLLYWAFCIAGNPADPYSLEGWFGTAIDKAILGEPHLYRGEGVAFDPEGLVSTLPAIVQVIFGYLVGDYLRRRNLYLQEAGAKTESSQHLYQTIAVLLLSATALLFTAYAWNLSFPINKKIWTSSYVCATTGLAIAVLATLVYFIEIRKATGGWSRFFDVFGKNPLFIYALSGLIPKTLSVIRIPDGTDVSGSAQYTNPWSWFYDHVCANIPGIPEIGSLVFALCFVGLLWAVGYWMDKRRIYVRV</sequence>
<proteinExistence type="predicted"/>
<keyword evidence="2" id="KW-0808">Transferase</keyword>
<feature type="transmembrane region" description="Helical" evidence="1">
    <location>
        <begin position="393"/>
        <end position="413"/>
    </location>
</feature>
<evidence type="ECO:0000313" key="2">
    <source>
        <dbReference type="EMBL" id="SHF69245.1"/>
    </source>
</evidence>
<dbReference type="Proteomes" id="UP000184368">
    <property type="component" value="Unassembled WGS sequence"/>
</dbReference>
<keyword evidence="2" id="KW-0012">Acyltransferase</keyword>
<keyword evidence="1" id="KW-1133">Transmembrane helix</keyword>
<evidence type="ECO:0000256" key="1">
    <source>
        <dbReference type="SAM" id="Phobius"/>
    </source>
</evidence>
<protein>
    <submittedName>
        <fullName evidence="2">Predicted acyltransferase</fullName>
    </submittedName>
</protein>
<organism evidence="2 3">
    <name type="scientific">Cnuella takakiae</name>
    <dbReference type="NCBI Taxonomy" id="1302690"/>
    <lineage>
        <taxon>Bacteria</taxon>
        <taxon>Pseudomonadati</taxon>
        <taxon>Bacteroidota</taxon>
        <taxon>Chitinophagia</taxon>
        <taxon>Chitinophagales</taxon>
        <taxon>Chitinophagaceae</taxon>
        <taxon>Cnuella</taxon>
    </lineage>
</organism>
<dbReference type="AlphaFoldDB" id="A0A1M5DQQ0"/>
<dbReference type="PANTHER" id="PTHR31061">
    <property type="entry name" value="LD22376P"/>
    <property type="match status" value="1"/>
</dbReference>
<feature type="transmembrane region" description="Helical" evidence="1">
    <location>
        <begin position="65"/>
        <end position="82"/>
    </location>
</feature>
<feature type="transmembrane region" description="Helical" evidence="1">
    <location>
        <begin position="27"/>
        <end position="45"/>
    </location>
</feature>
<reference evidence="2 3" key="1">
    <citation type="submission" date="2016-11" db="EMBL/GenBank/DDBJ databases">
        <authorList>
            <person name="Jaros S."/>
            <person name="Januszkiewicz K."/>
            <person name="Wedrychowicz H."/>
        </authorList>
    </citation>
    <scope>NUCLEOTIDE SEQUENCE [LARGE SCALE GENOMIC DNA]</scope>
    <source>
        <strain evidence="2 3">DSM 26897</strain>
    </source>
</reference>
<dbReference type="PANTHER" id="PTHR31061:SF24">
    <property type="entry name" value="LD22376P"/>
    <property type="match status" value="1"/>
</dbReference>
<gene>
    <name evidence="2" type="ORF">SAMN05444008_11143</name>
</gene>
<feature type="transmembrane region" description="Helical" evidence="1">
    <location>
        <begin position="140"/>
        <end position="163"/>
    </location>
</feature>
<feature type="transmembrane region" description="Helical" evidence="1">
    <location>
        <begin position="170"/>
        <end position="190"/>
    </location>
</feature>
<dbReference type="STRING" id="1302690.BUE76_19975"/>
<accession>A0A1M5DQQ0</accession>
<evidence type="ECO:0000313" key="3">
    <source>
        <dbReference type="Proteomes" id="UP000184368"/>
    </source>
</evidence>
<feature type="transmembrane region" description="Helical" evidence="1">
    <location>
        <begin position="102"/>
        <end position="120"/>
    </location>
</feature>
<dbReference type="EMBL" id="FQUO01000011">
    <property type="protein sequence ID" value="SHF69245.1"/>
    <property type="molecule type" value="Genomic_DNA"/>
</dbReference>
<keyword evidence="1" id="KW-0812">Transmembrane</keyword>
<keyword evidence="1" id="KW-0472">Membrane</keyword>
<name>A0A1M5DQQ0_9BACT</name>
<feature type="transmembrane region" description="Helical" evidence="1">
    <location>
        <begin position="266"/>
        <end position="287"/>
    </location>
</feature>
<feature type="transmembrane region" description="Helical" evidence="1">
    <location>
        <begin position="225"/>
        <end position="246"/>
    </location>
</feature>